<proteinExistence type="predicted"/>
<keyword evidence="5" id="KW-0479">Metal-binding</keyword>
<dbReference type="PANTHER" id="PTHR20855:SF3">
    <property type="entry name" value="LD03007P"/>
    <property type="match status" value="1"/>
</dbReference>
<sequence>MAKPTEAEIEAKRAAISEAREQALQAKADVIRIKARNQAENIRRKADEKAKLIIAKGEAHAAKVEGIVPAEIERKIRLDVHGRPKPMLRGWLHAIAAPLALAAGIVLICLAHGTGLKWACAVFMTCSLVLFGNSACYHLGDWSPRVTDVLRRIDHMNIFLLIAGTYTPVSFALSSFWRDSIIIGMWTCTIVALVIHVIWISAPRWLYVIVYIFFGVSGVAFMGLFWISPYAGPAVVVLLAAGGACYIAGAIVYGLRKPDPWPKVFGFHEIFHLGTLAGYACHMVAIYMVIVQLWTIMA</sequence>
<dbReference type="PANTHER" id="PTHR20855">
    <property type="entry name" value="ADIPOR/PROGESTIN RECEPTOR-RELATED"/>
    <property type="match status" value="1"/>
</dbReference>
<evidence type="ECO:0000256" key="2">
    <source>
        <dbReference type="ARBA" id="ARBA00022692"/>
    </source>
</evidence>
<dbReference type="AlphaFoldDB" id="A0A6N2RXZ8"/>
<accession>A0A6N2RXZ8</accession>
<keyword evidence="4 7" id="KW-0472">Membrane</keyword>
<evidence type="ECO:0000313" key="8">
    <source>
        <dbReference type="EMBL" id="KAB7459723.1"/>
    </source>
</evidence>
<keyword evidence="3 7" id="KW-1133">Transmembrane helix</keyword>
<evidence type="ECO:0000313" key="10">
    <source>
        <dbReference type="Proteomes" id="UP000429211"/>
    </source>
</evidence>
<reference evidence="9" key="2">
    <citation type="submission" date="2019-11" db="EMBL/GenBank/DDBJ databases">
        <authorList>
            <person name="Feng L."/>
        </authorList>
    </citation>
    <scope>NUCLEOTIDE SEQUENCE</scope>
    <source>
        <strain evidence="9">BdentiumLFYP24</strain>
    </source>
</reference>
<protein>
    <submittedName>
        <fullName evidence="9">Haemolysin-III related</fullName>
    </submittedName>
    <submittedName>
        <fullName evidence="8">Hemolysin III family protein</fullName>
    </submittedName>
</protein>
<feature type="transmembrane region" description="Helical" evidence="7">
    <location>
        <begin position="234"/>
        <end position="255"/>
    </location>
</feature>
<dbReference type="EMBL" id="WDPD01000010">
    <property type="protein sequence ID" value="KAB7459723.1"/>
    <property type="molecule type" value="Genomic_DNA"/>
</dbReference>
<feature type="transmembrane region" description="Helical" evidence="7">
    <location>
        <begin position="158"/>
        <end position="177"/>
    </location>
</feature>
<feature type="transmembrane region" description="Helical" evidence="7">
    <location>
        <begin position="208"/>
        <end position="228"/>
    </location>
</feature>
<dbReference type="Proteomes" id="UP000429211">
    <property type="component" value="Unassembled WGS sequence"/>
</dbReference>
<evidence type="ECO:0000313" key="9">
    <source>
        <dbReference type="EMBL" id="VYS85329.1"/>
    </source>
</evidence>
<dbReference type="EMBL" id="CACRSP010000003">
    <property type="protein sequence ID" value="VYS85329.1"/>
    <property type="molecule type" value="Genomic_DNA"/>
</dbReference>
<feature type="transmembrane region" description="Helical" evidence="7">
    <location>
        <begin position="183"/>
        <end position="201"/>
    </location>
</feature>
<evidence type="ECO:0000256" key="6">
    <source>
        <dbReference type="SAM" id="Coils"/>
    </source>
</evidence>
<keyword evidence="2 7" id="KW-0812">Transmembrane</keyword>
<evidence type="ECO:0000256" key="4">
    <source>
        <dbReference type="ARBA" id="ARBA00023136"/>
    </source>
</evidence>
<dbReference type="Pfam" id="PF03006">
    <property type="entry name" value="HlyIII"/>
    <property type="match status" value="1"/>
</dbReference>
<dbReference type="GO" id="GO:0016020">
    <property type="term" value="C:membrane"/>
    <property type="evidence" value="ECO:0007669"/>
    <property type="project" value="UniProtKB-SubCell"/>
</dbReference>
<evidence type="ECO:0000256" key="3">
    <source>
        <dbReference type="ARBA" id="ARBA00022989"/>
    </source>
</evidence>
<organism evidence="9">
    <name type="scientific">Bifidobacterium dentium</name>
    <dbReference type="NCBI Taxonomy" id="1689"/>
    <lineage>
        <taxon>Bacteria</taxon>
        <taxon>Bacillati</taxon>
        <taxon>Actinomycetota</taxon>
        <taxon>Actinomycetes</taxon>
        <taxon>Bifidobacteriales</taxon>
        <taxon>Bifidobacteriaceae</taxon>
        <taxon>Bifidobacterium</taxon>
    </lineage>
</organism>
<feature type="transmembrane region" description="Helical" evidence="7">
    <location>
        <begin position="116"/>
        <end position="137"/>
    </location>
</feature>
<gene>
    <name evidence="9" type="ORF">BDLFYP24_01208</name>
    <name evidence="8" type="ORF">GBB04_08520</name>
</gene>
<evidence type="ECO:0000256" key="1">
    <source>
        <dbReference type="ARBA" id="ARBA00004141"/>
    </source>
</evidence>
<feature type="transmembrane region" description="Helical" evidence="7">
    <location>
        <begin position="91"/>
        <end position="110"/>
    </location>
</feature>
<feature type="binding site" evidence="5">
    <location>
        <position position="268"/>
    </location>
    <ligand>
        <name>Zn(2+)</name>
        <dbReference type="ChEBI" id="CHEBI:29105"/>
    </ligand>
</feature>
<feature type="binding site" evidence="5">
    <location>
        <position position="272"/>
    </location>
    <ligand>
        <name>Zn(2+)</name>
        <dbReference type="ChEBI" id="CHEBI:29105"/>
    </ligand>
</feature>
<keyword evidence="5" id="KW-0862">Zinc</keyword>
<evidence type="ECO:0000256" key="5">
    <source>
        <dbReference type="PIRSR" id="PIRSR604254-1"/>
    </source>
</evidence>
<dbReference type="GO" id="GO:0046872">
    <property type="term" value="F:metal ion binding"/>
    <property type="evidence" value="ECO:0007669"/>
    <property type="project" value="UniProtKB-KW"/>
</dbReference>
<feature type="coiled-coil region" evidence="6">
    <location>
        <begin position="9"/>
        <end position="36"/>
    </location>
</feature>
<feature type="transmembrane region" description="Helical" evidence="7">
    <location>
        <begin position="276"/>
        <end position="297"/>
    </location>
</feature>
<name>A0A6N2RXZ8_9BIFI</name>
<keyword evidence="6" id="KW-0175">Coiled coil</keyword>
<feature type="binding site" evidence="5">
    <location>
        <position position="138"/>
    </location>
    <ligand>
        <name>Zn(2+)</name>
        <dbReference type="ChEBI" id="CHEBI:29105"/>
    </ligand>
</feature>
<dbReference type="InterPro" id="IPR004254">
    <property type="entry name" value="AdipoR/HlyIII-related"/>
</dbReference>
<evidence type="ECO:0000256" key="7">
    <source>
        <dbReference type="SAM" id="Phobius"/>
    </source>
</evidence>
<comment type="subcellular location">
    <subcellularLocation>
        <location evidence="1">Membrane</location>
        <topology evidence="1">Multi-pass membrane protein</topology>
    </subcellularLocation>
</comment>
<reference evidence="8 10" key="1">
    <citation type="journal article" date="2019" name="Nat. Med.">
        <title>A library of human gut bacterial isolates paired with longitudinal multiomics data enables mechanistic microbiome research.</title>
        <authorList>
            <person name="Poyet M."/>
            <person name="Groussin M."/>
            <person name="Gibbons S.M."/>
            <person name="Avila-Pacheco J."/>
            <person name="Jiang X."/>
            <person name="Kearney S.M."/>
            <person name="Perrotta A.R."/>
            <person name="Berdy B."/>
            <person name="Zhao S."/>
            <person name="Lieberman T.D."/>
            <person name="Swanson P.K."/>
            <person name="Smith M."/>
            <person name="Roesemann S."/>
            <person name="Alexander J.E."/>
            <person name="Rich S.A."/>
            <person name="Livny J."/>
            <person name="Vlamakis H."/>
            <person name="Clish C."/>
            <person name="Bullock K."/>
            <person name="Deik A."/>
            <person name="Scott J."/>
            <person name="Pierce K.A."/>
            <person name="Xavier R.J."/>
            <person name="Alm E.J."/>
        </authorList>
    </citation>
    <scope>NUCLEOTIDE SEQUENCE [LARGE SCALE GENOMIC DNA]</scope>
    <source>
        <strain evidence="8 10">BIOML-A2</strain>
    </source>
</reference>
<dbReference type="RefSeq" id="WP_034519622.1">
    <property type="nucleotide sequence ID" value="NZ_CACRSP010000003.1"/>
</dbReference>